<reference evidence="2" key="1">
    <citation type="journal article" date="2019" name="Int. J. Syst. Evol. Microbiol.">
        <title>The Global Catalogue of Microorganisms (GCM) 10K type strain sequencing project: providing services to taxonomists for standard genome sequencing and annotation.</title>
        <authorList>
            <consortium name="The Broad Institute Genomics Platform"/>
            <consortium name="The Broad Institute Genome Sequencing Center for Infectious Disease"/>
            <person name="Wu L."/>
            <person name="Ma J."/>
        </authorList>
    </citation>
    <scope>NUCLEOTIDE SEQUENCE [LARGE SCALE GENOMIC DNA]</scope>
    <source>
        <strain evidence="2">JCM 17924</strain>
    </source>
</reference>
<evidence type="ECO:0000313" key="2">
    <source>
        <dbReference type="Proteomes" id="UP001500454"/>
    </source>
</evidence>
<keyword evidence="2" id="KW-1185">Reference proteome</keyword>
<comment type="caution">
    <text evidence="1">The sequence shown here is derived from an EMBL/GenBank/DDBJ whole genome shotgun (WGS) entry which is preliminary data.</text>
</comment>
<name>A0ABP8J4H6_9BACT</name>
<protein>
    <submittedName>
        <fullName evidence="1">Uncharacterized protein</fullName>
    </submittedName>
</protein>
<dbReference type="Proteomes" id="UP001500454">
    <property type="component" value="Unassembled WGS sequence"/>
</dbReference>
<sequence>METQFVVLNGKLLRRKIKGLANQVVVRVHRRAKGWEWRAAKRVDKRLKKGELLQLGPIYGYFF</sequence>
<accession>A0ABP8J4H6</accession>
<proteinExistence type="predicted"/>
<gene>
    <name evidence="1" type="ORF">GCM10023186_27710</name>
</gene>
<organism evidence="1 2">
    <name type="scientific">Hymenobacter koreensis</name>
    <dbReference type="NCBI Taxonomy" id="1084523"/>
    <lineage>
        <taxon>Bacteria</taxon>
        <taxon>Pseudomonadati</taxon>
        <taxon>Bacteroidota</taxon>
        <taxon>Cytophagia</taxon>
        <taxon>Cytophagales</taxon>
        <taxon>Hymenobacteraceae</taxon>
        <taxon>Hymenobacter</taxon>
    </lineage>
</organism>
<dbReference type="EMBL" id="BAABHA010000008">
    <property type="protein sequence ID" value="GAA4384858.1"/>
    <property type="molecule type" value="Genomic_DNA"/>
</dbReference>
<evidence type="ECO:0000313" key="1">
    <source>
        <dbReference type="EMBL" id="GAA4384858.1"/>
    </source>
</evidence>